<name>A0A0P0N3K3_9CREN</name>
<dbReference type="RefSeq" id="WP_143522067.1">
    <property type="nucleotide sequence ID" value="NZ_CP013011.1"/>
</dbReference>
<sequence length="268" mass="31299">MPRIVAVKLPDNVYRELEEKAKREGFPLVSDYLRYLVMRELGLLKGEGIEALVERIVSEKLGEITADGKIEVVPPDLEKLAARLERRIQDMINPWTAKIDSLSSKLAEAIERLEALEERVKNIEEALESQRRREVALARYQPQQAVEKRGEHYQRGRRRSAIERLREQGVVFEHDVQWLRDRDAFFERLRREGALILDIGGERVAVDRGFWENFREKIEQLPTANDDEIKLLLTDTQYALFQKLKEAGLIYFDASKRAWRFVEEPQAG</sequence>
<dbReference type="AlphaFoldDB" id="A0A0P0N3K3"/>
<reference evidence="2 3" key="1">
    <citation type="submission" date="2015-10" db="EMBL/GenBank/DDBJ databases">
        <title>Complete genome sequence of hyperthermophilic archaeon Pyrodictium delaneyi Su06.</title>
        <authorList>
            <person name="Jung J.-H."/>
            <person name="Lin J."/>
            <person name="Holden J.F."/>
            <person name="Park C.-S."/>
        </authorList>
    </citation>
    <scope>NUCLEOTIDE SEQUENCE [LARGE SCALE GENOMIC DNA]</scope>
    <source>
        <strain evidence="2 3">Su06</strain>
    </source>
</reference>
<gene>
    <name evidence="2" type="ORF">Pyrde_1214</name>
</gene>
<dbReference type="GeneID" id="26099556"/>
<organism evidence="2 3">
    <name type="scientific">Pyrodictium delaneyi</name>
    <dbReference type="NCBI Taxonomy" id="1273541"/>
    <lineage>
        <taxon>Archaea</taxon>
        <taxon>Thermoproteota</taxon>
        <taxon>Thermoprotei</taxon>
        <taxon>Desulfurococcales</taxon>
        <taxon>Pyrodictiaceae</taxon>
        <taxon>Pyrodictium</taxon>
    </lineage>
</organism>
<protein>
    <recommendedName>
        <fullName evidence="4">CopG family transcriptional regulator</fullName>
    </recommendedName>
</protein>
<keyword evidence="1" id="KW-0175">Coiled coil</keyword>
<evidence type="ECO:0000313" key="2">
    <source>
        <dbReference type="EMBL" id="ALL01262.1"/>
    </source>
</evidence>
<proteinExistence type="predicted"/>
<accession>A0A0P0N3K3</accession>
<dbReference type="EMBL" id="CP013011">
    <property type="protein sequence ID" value="ALL01262.1"/>
    <property type="molecule type" value="Genomic_DNA"/>
</dbReference>
<feature type="coiled-coil region" evidence="1">
    <location>
        <begin position="99"/>
        <end position="133"/>
    </location>
</feature>
<dbReference type="KEGG" id="pdl:Pyrde_1214"/>
<evidence type="ECO:0008006" key="4">
    <source>
        <dbReference type="Google" id="ProtNLM"/>
    </source>
</evidence>
<evidence type="ECO:0000313" key="3">
    <source>
        <dbReference type="Proteomes" id="UP000058613"/>
    </source>
</evidence>
<dbReference type="Proteomes" id="UP000058613">
    <property type="component" value="Chromosome"/>
</dbReference>
<evidence type="ECO:0000256" key="1">
    <source>
        <dbReference type="SAM" id="Coils"/>
    </source>
</evidence>
<dbReference type="STRING" id="1273541.Pyrde_1214"/>